<protein>
    <recommendedName>
        <fullName evidence="4">Transmembrane protein</fullName>
    </recommendedName>
</protein>
<reference evidence="3" key="1">
    <citation type="submission" date="2015-09" db="EMBL/GenBank/DDBJ databases">
        <title>Whole genome sequence of Pseudomonas fluorescens FW300-N2E3.</title>
        <authorList>
            <person name="Ray J."/>
            <person name="Melnyk R."/>
            <person name="Deutschbauer A."/>
        </authorList>
    </citation>
    <scope>NUCLEOTIDE SEQUENCE [LARGE SCALE GENOMIC DNA]</scope>
    <source>
        <strain evidence="3">FW300-N2E3</strain>
    </source>
</reference>
<keyword evidence="1" id="KW-1133">Transmembrane helix</keyword>
<evidence type="ECO:0008006" key="4">
    <source>
        <dbReference type="Google" id="ProtNLM"/>
    </source>
</evidence>
<keyword evidence="1" id="KW-0812">Transmembrane</keyword>
<dbReference type="RefSeq" id="WP_054595675.1">
    <property type="nucleotide sequence ID" value="NZ_CP012830.1"/>
</dbReference>
<dbReference type="EMBL" id="CP012830">
    <property type="protein sequence ID" value="ALI02338.1"/>
    <property type="molecule type" value="Genomic_DNA"/>
</dbReference>
<dbReference type="OrthoDB" id="7021695at2"/>
<feature type="transmembrane region" description="Helical" evidence="1">
    <location>
        <begin position="15"/>
        <end position="36"/>
    </location>
</feature>
<accession>A0A0N9VQE4</accession>
<name>A0A0N9VQE4_PSEFL</name>
<evidence type="ECO:0000313" key="2">
    <source>
        <dbReference type="EMBL" id="ALI02338.1"/>
    </source>
</evidence>
<gene>
    <name evidence="2" type="ORF">AO353_15070</name>
</gene>
<keyword evidence="1" id="KW-0472">Membrane</keyword>
<evidence type="ECO:0000256" key="1">
    <source>
        <dbReference type="SAM" id="Phobius"/>
    </source>
</evidence>
<dbReference type="AlphaFoldDB" id="A0A0N9VQE4"/>
<evidence type="ECO:0000313" key="3">
    <source>
        <dbReference type="Proteomes" id="UP000066487"/>
    </source>
</evidence>
<organism evidence="2 3">
    <name type="scientific">Pseudomonas fluorescens</name>
    <dbReference type="NCBI Taxonomy" id="294"/>
    <lineage>
        <taxon>Bacteria</taxon>
        <taxon>Pseudomonadati</taxon>
        <taxon>Pseudomonadota</taxon>
        <taxon>Gammaproteobacteria</taxon>
        <taxon>Pseudomonadales</taxon>
        <taxon>Pseudomonadaceae</taxon>
        <taxon>Pseudomonas</taxon>
    </lineage>
</organism>
<dbReference type="Proteomes" id="UP000066487">
    <property type="component" value="Chromosome"/>
</dbReference>
<proteinExistence type="predicted"/>
<sequence length="86" mass="9745">MQPAGSEKESDHYTAQFVLCLLLVLSIAIGMAIYISQLNAWIDKRRAYSTPHSFECGRGQGVFIIDPNGKRRDCYFVEETEDAEDQ</sequence>
<reference evidence="2 3" key="2">
    <citation type="journal article" date="2018" name="Nature">
        <title>Mutant phenotypes for thousands of bacterial genes of unknown function.</title>
        <authorList>
            <person name="Price M.N."/>
            <person name="Wetmore K.M."/>
            <person name="Waters R.J."/>
            <person name="Callaghan M."/>
            <person name="Ray J."/>
            <person name="Liu H."/>
            <person name="Kuehl J.V."/>
            <person name="Melnyk R.A."/>
            <person name="Lamson J.S."/>
            <person name="Suh Y."/>
            <person name="Carlson H.K."/>
            <person name="Esquivel Z."/>
            <person name="Sadeeshkumar H."/>
            <person name="Chakraborty R."/>
            <person name="Zane G.M."/>
            <person name="Rubin B.E."/>
            <person name="Wall J.D."/>
            <person name="Visel A."/>
            <person name="Bristow J."/>
            <person name="Blow M.J."/>
            <person name="Arkin A.P."/>
            <person name="Deutschbauer A.M."/>
        </authorList>
    </citation>
    <scope>NUCLEOTIDE SEQUENCE [LARGE SCALE GENOMIC DNA]</scope>
    <source>
        <strain evidence="2 3">FW300-N2E3</strain>
    </source>
</reference>